<feature type="non-terminal residue" evidence="2">
    <location>
        <position position="1"/>
    </location>
</feature>
<reference evidence="2 3" key="1">
    <citation type="journal article" date="2024" name="J Genomics">
        <title>Draft genome sequencing and assembly of Favolaschia claudopus CIRM-BRFM 2984 isolated from oak limbs.</title>
        <authorList>
            <person name="Navarro D."/>
            <person name="Drula E."/>
            <person name="Chaduli D."/>
            <person name="Cazenave R."/>
            <person name="Ahrendt S."/>
            <person name="Wang J."/>
            <person name="Lipzen A."/>
            <person name="Daum C."/>
            <person name="Barry K."/>
            <person name="Grigoriev I.V."/>
            <person name="Favel A."/>
            <person name="Rosso M.N."/>
            <person name="Martin F."/>
        </authorList>
    </citation>
    <scope>NUCLEOTIDE SEQUENCE [LARGE SCALE GENOMIC DNA]</scope>
    <source>
        <strain evidence="2 3">CIRM-BRFM 2984</strain>
    </source>
</reference>
<proteinExistence type="predicted"/>
<evidence type="ECO:0000313" key="2">
    <source>
        <dbReference type="EMBL" id="KAK7046583.1"/>
    </source>
</evidence>
<comment type="caution">
    <text evidence="2">The sequence shown here is derived from an EMBL/GenBank/DDBJ whole genome shotgun (WGS) entry which is preliminary data.</text>
</comment>
<keyword evidence="1" id="KW-0472">Membrane</keyword>
<accession>A0AAW0D5B5</accession>
<evidence type="ECO:0000313" key="3">
    <source>
        <dbReference type="Proteomes" id="UP001362999"/>
    </source>
</evidence>
<feature type="transmembrane region" description="Helical" evidence="1">
    <location>
        <begin position="6"/>
        <end position="26"/>
    </location>
</feature>
<protein>
    <submittedName>
        <fullName evidence="2">Uncharacterized protein</fullName>
    </submittedName>
</protein>
<keyword evidence="3" id="KW-1185">Reference proteome</keyword>
<keyword evidence="1" id="KW-0812">Transmembrane</keyword>
<dbReference type="EMBL" id="JAWWNJ010000010">
    <property type="protein sequence ID" value="KAK7046583.1"/>
    <property type="molecule type" value="Genomic_DNA"/>
</dbReference>
<sequence length="74" mass="8715">YVRRAVIPVFYLVFLGSVLYLHPHVIRYAASNYLKSYIRCDTSSHNDLVRSFKFERHGSYPVPSYFLIDEAERA</sequence>
<keyword evidence="1" id="KW-1133">Transmembrane helix</keyword>
<dbReference type="AlphaFoldDB" id="A0AAW0D5B5"/>
<dbReference type="Proteomes" id="UP001362999">
    <property type="component" value="Unassembled WGS sequence"/>
</dbReference>
<name>A0AAW0D5B5_9AGAR</name>
<organism evidence="2 3">
    <name type="scientific">Favolaschia claudopus</name>
    <dbReference type="NCBI Taxonomy" id="2862362"/>
    <lineage>
        <taxon>Eukaryota</taxon>
        <taxon>Fungi</taxon>
        <taxon>Dikarya</taxon>
        <taxon>Basidiomycota</taxon>
        <taxon>Agaricomycotina</taxon>
        <taxon>Agaricomycetes</taxon>
        <taxon>Agaricomycetidae</taxon>
        <taxon>Agaricales</taxon>
        <taxon>Marasmiineae</taxon>
        <taxon>Mycenaceae</taxon>
        <taxon>Favolaschia</taxon>
    </lineage>
</organism>
<evidence type="ECO:0000256" key="1">
    <source>
        <dbReference type="SAM" id="Phobius"/>
    </source>
</evidence>
<gene>
    <name evidence="2" type="ORF">R3P38DRAFT_2874573</name>
</gene>